<evidence type="ECO:0000313" key="3">
    <source>
        <dbReference type="EMBL" id="KAK9120441.1"/>
    </source>
</evidence>
<dbReference type="EMBL" id="JBBNAF010000008">
    <property type="protein sequence ID" value="KAK9120441.1"/>
    <property type="molecule type" value="Genomic_DNA"/>
</dbReference>
<gene>
    <name evidence="3" type="ORF">Syun_018058</name>
</gene>
<organism evidence="3 4">
    <name type="scientific">Stephania yunnanensis</name>
    <dbReference type="NCBI Taxonomy" id="152371"/>
    <lineage>
        <taxon>Eukaryota</taxon>
        <taxon>Viridiplantae</taxon>
        <taxon>Streptophyta</taxon>
        <taxon>Embryophyta</taxon>
        <taxon>Tracheophyta</taxon>
        <taxon>Spermatophyta</taxon>
        <taxon>Magnoliopsida</taxon>
        <taxon>Ranunculales</taxon>
        <taxon>Menispermaceae</taxon>
        <taxon>Menispermoideae</taxon>
        <taxon>Cissampelideae</taxon>
        <taxon>Stephania</taxon>
    </lineage>
</organism>
<dbReference type="Proteomes" id="UP001420932">
    <property type="component" value="Unassembled WGS sequence"/>
</dbReference>
<dbReference type="PANTHER" id="PTHR47747:SF3">
    <property type="entry name" value="OS03G0853600 PROTEIN"/>
    <property type="match status" value="1"/>
</dbReference>
<evidence type="ECO:0000256" key="1">
    <source>
        <dbReference type="SAM" id="Coils"/>
    </source>
</evidence>
<comment type="caution">
    <text evidence="3">The sequence shown here is derived from an EMBL/GenBank/DDBJ whole genome shotgun (WGS) entry which is preliminary data.</text>
</comment>
<dbReference type="PANTHER" id="PTHR47747">
    <property type="entry name" value="RIBONUCLEASE P PROTEIN SUBUNIT P38-LIKE PROTEIN"/>
    <property type="match status" value="1"/>
</dbReference>
<proteinExistence type="predicted"/>
<protein>
    <submittedName>
        <fullName evidence="3">Uncharacterized protein</fullName>
    </submittedName>
</protein>
<evidence type="ECO:0000256" key="2">
    <source>
        <dbReference type="SAM" id="MobiDB-lite"/>
    </source>
</evidence>
<reference evidence="3 4" key="1">
    <citation type="submission" date="2024-01" db="EMBL/GenBank/DDBJ databases">
        <title>Genome assemblies of Stephania.</title>
        <authorList>
            <person name="Yang L."/>
        </authorList>
    </citation>
    <scope>NUCLEOTIDE SEQUENCE [LARGE SCALE GENOMIC DNA]</scope>
    <source>
        <strain evidence="3">YNDBR</strain>
        <tissue evidence="3">Leaf</tissue>
    </source>
</reference>
<sequence>MAATEIAEEDDHHHHQQQRHRDPKISSIEADQSKGDCASLSLYFGMSFAVFLAFLPRSAMSFLTSVSSIQSRNRALAMKLVQAEDQLRQMKSRRKEDSKANARVVEIFASHRNGWQQEEKKLVQQIEAVSEENAHLRARVEDLEKSDAELRICVEKLQREVEEREEMINFMSRRAAAEEDDEDFAVGAVEKVEVKTEVDSSGVQMRRGGFDESEEFVRDRHVDLMRFGREVRVSSEGLDGVHEEEEFLMERVDEAFPIGQEFMSSAASKFWSDTANGWQDMQYDFLEPQFQLKNFVTRRESPWKVDGESTGVPSKLKVLEQELVNLEIIDKGGLSKVPSLMRKQAKRYQALAGKIEDLCRRMQSNDPCEPTLTTEFRTRRQTEFLLEAYRLQQRAMETGQKLTALQSEIGKGRATDNLVTQAKLTTKRSLDSIRNNFKEIQRNLEVWLARIMGDLEGLLARDGASRVRDFYPSKYPFVR</sequence>
<name>A0AAP0IRM8_9MAGN</name>
<accession>A0AAP0IRM8</accession>
<feature type="region of interest" description="Disordered" evidence="2">
    <location>
        <begin position="1"/>
        <end position="25"/>
    </location>
</feature>
<feature type="coiled-coil region" evidence="1">
    <location>
        <begin position="73"/>
        <end position="174"/>
    </location>
</feature>
<keyword evidence="1" id="KW-0175">Coiled coil</keyword>
<dbReference type="AlphaFoldDB" id="A0AAP0IRM8"/>
<keyword evidence="4" id="KW-1185">Reference proteome</keyword>
<evidence type="ECO:0000313" key="4">
    <source>
        <dbReference type="Proteomes" id="UP001420932"/>
    </source>
</evidence>